<accession>W2PBF9</accession>
<proteinExistence type="predicted"/>
<reference evidence="3" key="1">
    <citation type="submission" date="2011-12" db="EMBL/GenBank/DDBJ databases">
        <authorList>
            <consortium name="The Broad Institute Genome Sequencing Platform"/>
            <person name="Russ C."/>
            <person name="Tyler B."/>
            <person name="Panabieres F."/>
            <person name="Shan W."/>
            <person name="Tripathy S."/>
            <person name="Grunwald N."/>
            <person name="Machado M."/>
            <person name="Young S.K."/>
            <person name="Zeng Q."/>
            <person name="Gargeya S."/>
            <person name="Fitzgerald M."/>
            <person name="Haas B."/>
            <person name="Abouelleil A."/>
            <person name="Alvarado L."/>
            <person name="Arachchi H.M."/>
            <person name="Berlin A."/>
            <person name="Chapman S.B."/>
            <person name="Gearin G."/>
            <person name="Goldberg J."/>
            <person name="Griggs A."/>
            <person name="Gujja S."/>
            <person name="Hansen M."/>
            <person name="Heiman D."/>
            <person name="Howarth C."/>
            <person name="Larimer J."/>
            <person name="Lui A."/>
            <person name="MacDonald P.J.P."/>
            <person name="McCowen C."/>
            <person name="Montmayeur A."/>
            <person name="Murphy C."/>
            <person name="Neiman D."/>
            <person name="Pearson M."/>
            <person name="Priest M."/>
            <person name="Roberts A."/>
            <person name="Saif S."/>
            <person name="Shea T."/>
            <person name="Sisk P."/>
            <person name="Stolte C."/>
            <person name="Sykes S."/>
            <person name="Wortman J."/>
            <person name="Nusbaum C."/>
            <person name="Birren B."/>
        </authorList>
    </citation>
    <scope>NUCLEOTIDE SEQUENCE [LARGE SCALE GENOMIC DNA]</scope>
    <source>
        <strain evidence="3">INRA-310</strain>
    </source>
</reference>
<evidence type="ECO:0000313" key="2">
    <source>
        <dbReference type="EMBL" id="ETM98377.1"/>
    </source>
</evidence>
<dbReference type="AlphaFoldDB" id="W2PBF9"/>
<dbReference type="GO" id="GO:0008641">
    <property type="term" value="F:ubiquitin-like modifier activating enzyme activity"/>
    <property type="evidence" value="ECO:0007669"/>
    <property type="project" value="InterPro"/>
</dbReference>
<dbReference type="STRING" id="761204.W2PBF9"/>
<organism evidence="2 3">
    <name type="scientific">Phytophthora nicotianae (strain INRA-310)</name>
    <name type="common">Phytophthora parasitica</name>
    <dbReference type="NCBI Taxonomy" id="761204"/>
    <lineage>
        <taxon>Eukaryota</taxon>
        <taxon>Sar</taxon>
        <taxon>Stramenopiles</taxon>
        <taxon>Oomycota</taxon>
        <taxon>Peronosporomycetes</taxon>
        <taxon>Peronosporales</taxon>
        <taxon>Peronosporaceae</taxon>
        <taxon>Phytophthora</taxon>
    </lineage>
</organism>
<dbReference type="RefSeq" id="XP_008916320.1">
    <property type="nucleotide sequence ID" value="XM_008918072.1"/>
</dbReference>
<dbReference type="GeneID" id="20188339"/>
<protein>
    <recommendedName>
        <fullName evidence="1">THIF-type NAD/FAD binding fold domain-containing protein</fullName>
    </recommendedName>
</protein>
<dbReference type="SUPFAM" id="SSF69572">
    <property type="entry name" value="Activating enzymes of the ubiquitin-like proteins"/>
    <property type="match status" value="1"/>
</dbReference>
<dbReference type="Proteomes" id="UP000018817">
    <property type="component" value="Unassembled WGS sequence"/>
</dbReference>
<feature type="domain" description="THIF-type NAD/FAD binding fold" evidence="1">
    <location>
        <begin position="15"/>
        <end position="138"/>
    </location>
</feature>
<dbReference type="Gene3D" id="3.40.50.720">
    <property type="entry name" value="NAD(P)-binding Rossmann-like Domain"/>
    <property type="match status" value="1"/>
</dbReference>
<evidence type="ECO:0000313" key="3">
    <source>
        <dbReference type="Proteomes" id="UP000018817"/>
    </source>
</evidence>
<dbReference type="EMBL" id="KI669697">
    <property type="protein sequence ID" value="ETM98377.1"/>
    <property type="molecule type" value="Genomic_DNA"/>
</dbReference>
<dbReference type="InterPro" id="IPR035985">
    <property type="entry name" value="Ubiquitin-activating_enz"/>
</dbReference>
<dbReference type="InterPro" id="IPR000594">
    <property type="entry name" value="ThiF_NAD_FAD-bd"/>
</dbReference>
<name>W2PBF9_PHYN3</name>
<dbReference type="Pfam" id="PF00899">
    <property type="entry name" value="ThiF"/>
    <property type="match status" value="1"/>
</dbReference>
<reference evidence="2 3" key="2">
    <citation type="submission" date="2013-11" db="EMBL/GenBank/DDBJ databases">
        <title>The Genome Sequence of Phytophthora parasitica INRA-310.</title>
        <authorList>
            <consortium name="The Broad Institute Genomics Platform"/>
            <person name="Russ C."/>
            <person name="Tyler B."/>
            <person name="Panabieres F."/>
            <person name="Shan W."/>
            <person name="Tripathy S."/>
            <person name="Grunwald N."/>
            <person name="Machado M."/>
            <person name="Johnson C.S."/>
            <person name="Arredondo F."/>
            <person name="Hong C."/>
            <person name="Coffey M."/>
            <person name="Young S.K."/>
            <person name="Zeng Q."/>
            <person name="Gargeya S."/>
            <person name="Fitzgerald M."/>
            <person name="Abouelleil A."/>
            <person name="Alvarado L."/>
            <person name="Chapman S.B."/>
            <person name="Gainer-Dewar J."/>
            <person name="Goldberg J."/>
            <person name="Griggs A."/>
            <person name="Gujja S."/>
            <person name="Hansen M."/>
            <person name="Howarth C."/>
            <person name="Imamovic A."/>
            <person name="Ireland A."/>
            <person name="Larimer J."/>
            <person name="McCowan C."/>
            <person name="Murphy C."/>
            <person name="Pearson M."/>
            <person name="Poon T.W."/>
            <person name="Priest M."/>
            <person name="Roberts A."/>
            <person name="Saif S."/>
            <person name="Shea T."/>
            <person name="Sykes S."/>
            <person name="Wortman J."/>
            <person name="Nusbaum C."/>
            <person name="Birren B."/>
        </authorList>
    </citation>
    <scope>NUCLEOTIDE SEQUENCE [LARGE SCALE GENOMIC DNA]</scope>
    <source>
        <strain evidence="2 3">INRA-310</strain>
    </source>
</reference>
<gene>
    <name evidence="2" type="ORF">PPTG_19598</name>
</gene>
<sequence>MAGHALSSPQLMDEARIGLETLEQLIESHDVIFLGTDSRESRWLPTVIASSKKKLLLNAALGFDSYLVMRHGVHPDGDATKPSLGCYFCNDIVSPRDSLKDRTLDQMCTVTRPGLAPIAAATAVELLVAVLHSPQGKYVGAEKPSDGSVPMGYIPHQLRGFLNAFQNMVITGEAFDKCIACGSKVLDAYSADSLGLLEKACNSTAYLEELTGLNQLTEEADSLMIDLEDSDEDGDMI</sequence>
<evidence type="ECO:0000259" key="1">
    <source>
        <dbReference type="Pfam" id="PF00899"/>
    </source>
</evidence>
<dbReference type="VEuPathDB" id="FungiDB:PPTG_19598"/>